<dbReference type="InterPro" id="IPR036390">
    <property type="entry name" value="WH_DNA-bd_sf"/>
</dbReference>
<dbReference type="EMBL" id="FNFI01000003">
    <property type="protein sequence ID" value="SDJ92616.1"/>
    <property type="molecule type" value="Genomic_DNA"/>
</dbReference>
<dbReference type="Proteomes" id="UP000242700">
    <property type="component" value="Unassembled WGS sequence"/>
</dbReference>
<dbReference type="Pfam" id="PF00072">
    <property type="entry name" value="Response_reg"/>
    <property type="match status" value="1"/>
</dbReference>
<dbReference type="SMART" id="SM00448">
    <property type="entry name" value="REC"/>
    <property type="match status" value="1"/>
</dbReference>
<dbReference type="InterPro" id="IPR013196">
    <property type="entry name" value="HTH_11"/>
</dbReference>
<dbReference type="PROSITE" id="PS50110">
    <property type="entry name" value="RESPONSE_REGULATORY"/>
    <property type="match status" value="1"/>
</dbReference>
<evidence type="ECO:0000256" key="7">
    <source>
        <dbReference type="ARBA" id="ARBA00023159"/>
    </source>
</evidence>
<dbReference type="OrthoDB" id="9759232at2"/>
<dbReference type="InterPro" id="IPR011006">
    <property type="entry name" value="CheY-like_superfamily"/>
</dbReference>
<keyword evidence="4 9" id="KW-0902">Two-component regulatory system</keyword>
<dbReference type="RefSeq" id="WP_092596006.1">
    <property type="nucleotide sequence ID" value="NZ_FNFI01000003.1"/>
</dbReference>
<dbReference type="PANTHER" id="PTHR45526:SF1">
    <property type="entry name" value="TRANSCRIPTIONAL REGULATORY PROTEIN DCUR-RELATED"/>
    <property type="match status" value="1"/>
</dbReference>
<evidence type="ECO:0000256" key="6">
    <source>
        <dbReference type="ARBA" id="ARBA00023125"/>
    </source>
</evidence>
<keyword evidence="2 9" id="KW-0963">Cytoplasm</keyword>
<evidence type="ECO:0000256" key="8">
    <source>
        <dbReference type="ARBA" id="ARBA00023163"/>
    </source>
</evidence>
<dbReference type="STRING" id="586411.SAMN05216187_103240"/>
<accession>A0A1G8XQ95</accession>
<evidence type="ECO:0000259" key="11">
    <source>
        <dbReference type="PROSITE" id="PS50110"/>
    </source>
</evidence>
<keyword evidence="5 9" id="KW-0805">Transcription regulation</keyword>
<evidence type="ECO:0000256" key="10">
    <source>
        <dbReference type="PROSITE-ProRule" id="PRU00169"/>
    </source>
</evidence>
<name>A0A1G8XQ95_9STAP</name>
<dbReference type="PIRSF" id="PIRSF006171">
    <property type="entry name" value="RR_citrat_malat"/>
    <property type="match status" value="1"/>
</dbReference>
<dbReference type="GO" id="GO:0003677">
    <property type="term" value="F:DNA binding"/>
    <property type="evidence" value="ECO:0007669"/>
    <property type="project" value="UniProtKB-KW"/>
</dbReference>
<dbReference type="Pfam" id="PF08279">
    <property type="entry name" value="HTH_11"/>
    <property type="match status" value="1"/>
</dbReference>
<comment type="subcellular location">
    <subcellularLocation>
        <location evidence="1 9">Cytoplasm</location>
    </subcellularLocation>
</comment>
<evidence type="ECO:0000313" key="13">
    <source>
        <dbReference type="Proteomes" id="UP000242700"/>
    </source>
</evidence>
<dbReference type="GO" id="GO:0005737">
    <property type="term" value="C:cytoplasm"/>
    <property type="evidence" value="ECO:0007669"/>
    <property type="project" value="UniProtKB-SubCell"/>
</dbReference>
<dbReference type="AlphaFoldDB" id="A0A1G8XQ95"/>
<organism evidence="12 13">
    <name type="scientific">Jeotgalicoccus aerolatus</name>
    <dbReference type="NCBI Taxonomy" id="709510"/>
    <lineage>
        <taxon>Bacteria</taxon>
        <taxon>Bacillati</taxon>
        <taxon>Bacillota</taxon>
        <taxon>Bacilli</taxon>
        <taxon>Bacillales</taxon>
        <taxon>Staphylococcaceae</taxon>
        <taxon>Jeotgalicoccus</taxon>
    </lineage>
</organism>
<dbReference type="GO" id="GO:0003700">
    <property type="term" value="F:DNA-binding transcription factor activity"/>
    <property type="evidence" value="ECO:0007669"/>
    <property type="project" value="InterPro"/>
</dbReference>
<dbReference type="SUPFAM" id="SSF52172">
    <property type="entry name" value="CheY-like"/>
    <property type="match status" value="1"/>
</dbReference>
<dbReference type="GO" id="GO:0000156">
    <property type="term" value="F:phosphorelay response regulator activity"/>
    <property type="evidence" value="ECO:0007669"/>
    <property type="project" value="TreeGrafter"/>
</dbReference>
<keyword evidence="7 9" id="KW-0010">Activator</keyword>
<feature type="domain" description="Response regulatory" evidence="11">
    <location>
        <begin position="2"/>
        <end position="118"/>
    </location>
</feature>
<evidence type="ECO:0000256" key="3">
    <source>
        <dbReference type="ARBA" id="ARBA00022553"/>
    </source>
</evidence>
<proteinExistence type="predicted"/>
<evidence type="ECO:0000256" key="5">
    <source>
        <dbReference type="ARBA" id="ARBA00023015"/>
    </source>
</evidence>
<protein>
    <recommendedName>
        <fullName evidence="9">Transcriptional regulatory protein</fullName>
    </recommendedName>
</protein>
<dbReference type="Gene3D" id="1.10.10.10">
    <property type="entry name" value="Winged helix-like DNA-binding domain superfamily/Winged helix DNA-binding domain"/>
    <property type="match status" value="1"/>
</dbReference>
<keyword evidence="6 9" id="KW-0238">DNA-binding</keyword>
<keyword evidence="8 9" id="KW-0804">Transcription</keyword>
<dbReference type="InterPro" id="IPR051271">
    <property type="entry name" value="2C-system_Tx_regulators"/>
</dbReference>
<evidence type="ECO:0000256" key="9">
    <source>
        <dbReference type="PIRNR" id="PIRNR006171"/>
    </source>
</evidence>
<evidence type="ECO:0000256" key="2">
    <source>
        <dbReference type="ARBA" id="ARBA00022490"/>
    </source>
</evidence>
<dbReference type="Gene3D" id="3.40.50.2300">
    <property type="match status" value="1"/>
</dbReference>
<gene>
    <name evidence="12" type="ORF">SAMN05216187_103240</name>
</gene>
<dbReference type="InterPro" id="IPR036388">
    <property type="entry name" value="WH-like_DNA-bd_sf"/>
</dbReference>
<evidence type="ECO:0000256" key="4">
    <source>
        <dbReference type="ARBA" id="ARBA00023012"/>
    </source>
</evidence>
<evidence type="ECO:0000256" key="1">
    <source>
        <dbReference type="ARBA" id="ARBA00004496"/>
    </source>
</evidence>
<dbReference type="PANTHER" id="PTHR45526">
    <property type="entry name" value="TRANSCRIPTIONAL REGULATORY PROTEIN DPIA"/>
    <property type="match status" value="1"/>
</dbReference>
<sequence length="222" mass="25849">MNILIVEDDFRIGEMYKEYLLKSSPEDKIHTSLNAADSLKVLEKHRIDLMLVDIYLPDKHGDQLIEKALKKYPYLNFIFITASQESQKVKNAMQLGALNYLVKPVKLDKLSDTVNNYRKKVRTLSEKDELDPEEIELYFVQNHSSSVQNLPKGVDPVTLKKIEEEFSQRHEWTSSQLGEHLGTSRTTVRRYLEYLRQCGKLTVSQDFGDKGRPEKKYKKNPL</sequence>
<dbReference type="InterPro" id="IPR024187">
    <property type="entry name" value="Sig_transdc_resp-reg_cit/mal"/>
</dbReference>
<dbReference type="SUPFAM" id="SSF46785">
    <property type="entry name" value="Winged helix' DNA-binding domain"/>
    <property type="match status" value="1"/>
</dbReference>
<reference evidence="13" key="1">
    <citation type="submission" date="2016-10" db="EMBL/GenBank/DDBJ databases">
        <authorList>
            <person name="Varghese N."/>
            <person name="Submissions S."/>
        </authorList>
    </citation>
    <scope>NUCLEOTIDE SEQUENCE [LARGE SCALE GENOMIC DNA]</scope>
    <source>
        <strain evidence="13">CGMCC 1.8911</strain>
    </source>
</reference>
<dbReference type="InterPro" id="IPR001789">
    <property type="entry name" value="Sig_transdc_resp-reg_receiver"/>
</dbReference>
<evidence type="ECO:0000313" key="12">
    <source>
        <dbReference type="EMBL" id="SDJ92616.1"/>
    </source>
</evidence>
<feature type="modified residue" description="4-aspartylphosphate" evidence="10">
    <location>
        <position position="53"/>
    </location>
</feature>
<keyword evidence="3 10" id="KW-0597">Phosphoprotein</keyword>